<proteinExistence type="predicted"/>
<dbReference type="AlphaFoldDB" id="A0A545UW95"/>
<keyword evidence="2" id="KW-0808">Transferase</keyword>
<dbReference type="Pfam" id="PF01636">
    <property type="entry name" value="APH"/>
    <property type="match status" value="1"/>
</dbReference>
<dbReference type="InterPro" id="IPR011009">
    <property type="entry name" value="Kinase-like_dom_sf"/>
</dbReference>
<dbReference type="InterPro" id="IPR051678">
    <property type="entry name" value="AGP_Transferase"/>
</dbReference>
<keyword evidence="3" id="KW-1185">Reference proteome</keyword>
<sequence>MASYTVVAGHDKVVQFREQSNLLDMEIMTLARQVHPTVVAGCDFHGLIGGIQSDGSEAGKCPLAIYSMNALHGSCYIFVCGSLEENLSRHLNTVKDLARFFAESWLSGRRSEPSLMTTSAKECAQMFKHLADTLPRRFQHHVTEIEEILPLLPSGDYPLVLTHGDLNEMNILVDPASGKITGVVDWAEASAQPFGFALYALDNTLGYMGPSGWKYYENADCLRKAFWTEFAALVGGLHQQTITYN</sequence>
<dbReference type="OrthoDB" id="5598852at2759"/>
<dbReference type="InterPro" id="IPR002575">
    <property type="entry name" value="Aminoglycoside_PTrfase"/>
</dbReference>
<dbReference type="SUPFAM" id="SSF56112">
    <property type="entry name" value="Protein kinase-like (PK-like)"/>
    <property type="match status" value="1"/>
</dbReference>
<comment type="caution">
    <text evidence="2">The sequence shown here is derived from an EMBL/GenBank/DDBJ whole genome shotgun (WGS) entry which is preliminary data.</text>
</comment>
<evidence type="ECO:0000259" key="1">
    <source>
        <dbReference type="Pfam" id="PF01636"/>
    </source>
</evidence>
<name>A0A545UW95_9HYPO</name>
<accession>A0A545UW95</accession>
<organism evidence="2 3">
    <name type="scientific">Cordyceps javanica</name>
    <dbReference type="NCBI Taxonomy" id="43265"/>
    <lineage>
        <taxon>Eukaryota</taxon>
        <taxon>Fungi</taxon>
        <taxon>Dikarya</taxon>
        <taxon>Ascomycota</taxon>
        <taxon>Pezizomycotina</taxon>
        <taxon>Sordariomycetes</taxon>
        <taxon>Hypocreomycetidae</taxon>
        <taxon>Hypocreales</taxon>
        <taxon>Cordycipitaceae</taxon>
        <taxon>Cordyceps</taxon>
    </lineage>
</organism>
<reference evidence="2 3" key="1">
    <citation type="journal article" date="2019" name="Appl. Microbiol. Biotechnol.">
        <title>Genome sequence of Isaria javanica and comparative genome analysis insights into family S53 peptidase evolution in fungal entomopathogens.</title>
        <authorList>
            <person name="Lin R."/>
            <person name="Zhang X."/>
            <person name="Xin B."/>
            <person name="Zou M."/>
            <person name="Gao Y."/>
            <person name="Qin F."/>
            <person name="Hu Q."/>
            <person name="Xie B."/>
            <person name="Cheng X."/>
        </authorList>
    </citation>
    <scope>NUCLEOTIDE SEQUENCE [LARGE SCALE GENOMIC DNA]</scope>
    <source>
        <strain evidence="2 3">IJ1G</strain>
    </source>
</reference>
<dbReference type="PANTHER" id="PTHR21310">
    <property type="entry name" value="AMINOGLYCOSIDE PHOSPHOTRANSFERASE-RELATED-RELATED"/>
    <property type="match status" value="1"/>
</dbReference>
<protein>
    <submittedName>
        <fullName evidence="2">Protein kinase-like protein</fullName>
    </submittedName>
</protein>
<dbReference type="Proteomes" id="UP000315783">
    <property type="component" value="Unassembled WGS sequence"/>
</dbReference>
<dbReference type="GO" id="GO:0016301">
    <property type="term" value="F:kinase activity"/>
    <property type="evidence" value="ECO:0007669"/>
    <property type="project" value="UniProtKB-KW"/>
</dbReference>
<dbReference type="EMBL" id="SPUK01000011">
    <property type="protein sequence ID" value="TQV93743.1"/>
    <property type="molecule type" value="Genomic_DNA"/>
</dbReference>
<evidence type="ECO:0000313" key="3">
    <source>
        <dbReference type="Proteomes" id="UP000315783"/>
    </source>
</evidence>
<evidence type="ECO:0000313" key="2">
    <source>
        <dbReference type="EMBL" id="TQV93743.1"/>
    </source>
</evidence>
<keyword evidence="2" id="KW-0418">Kinase</keyword>
<gene>
    <name evidence="2" type="ORF">IF1G_07475</name>
</gene>
<feature type="domain" description="Aminoglycoside phosphotransferase" evidence="1">
    <location>
        <begin position="132"/>
        <end position="194"/>
    </location>
</feature>
<dbReference type="PANTHER" id="PTHR21310:SF59">
    <property type="entry name" value="AMINOGLYCOSIDE PHOSPHOTRANSFERASE DOMAIN-CONTAINING PROTEIN"/>
    <property type="match status" value="1"/>
</dbReference>
<dbReference type="Gene3D" id="3.90.1200.10">
    <property type="match status" value="1"/>
</dbReference>